<dbReference type="EMBL" id="JAQIZZ010000011">
    <property type="protein sequence ID" value="KAJ5522905.1"/>
    <property type="molecule type" value="Genomic_DNA"/>
</dbReference>
<proteinExistence type="predicted"/>
<keyword evidence="3" id="KW-1185">Reference proteome</keyword>
<name>A0AAD6D0C7_9EURO</name>
<gene>
    <name evidence="2" type="ORF">N7494_005478</name>
    <name evidence="1" type="ORF">N7494_013219</name>
</gene>
<evidence type="ECO:0000313" key="2">
    <source>
        <dbReference type="EMBL" id="KAJ5544199.1"/>
    </source>
</evidence>
<evidence type="ECO:0000313" key="1">
    <source>
        <dbReference type="EMBL" id="KAJ5522905.1"/>
    </source>
</evidence>
<evidence type="ECO:0000313" key="3">
    <source>
        <dbReference type="Proteomes" id="UP001220324"/>
    </source>
</evidence>
<dbReference type="Proteomes" id="UP001220324">
    <property type="component" value="Unassembled WGS sequence"/>
</dbReference>
<dbReference type="AlphaFoldDB" id="A0AAD6D0C7"/>
<comment type="caution">
    <text evidence="2">The sequence shown here is derived from an EMBL/GenBank/DDBJ whole genome shotgun (WGS) entry which is preliminary data.</text>
</comment>
<organism evidence="2 3">
    <name type="scientific">Penicillium frequentans</name>
    <dbReference type="NCBI Taxonomy" id="3151616"/>
    <lineage>
        <taxon>Eukaryota</taxon>
        <taxon>Fungi</taxon>
        <taxon>Dikarya</taxon>
        <taxon>Ascomycota</taxon>
        <taxon>Pezizomycotina</taxon>
        <taxon>Eurotiomycetes</taxon>
        <taxon>Eurotiomycetidae</taxon>
        <taxon>Eurotiales</taxon>
        <taxon>Aspergillaceae</taxon>
        <taxon>Penicillium</taxon>
    </lineage>
</organism>
<reference evidence="2 3" key="1">
    <citation type="journal article" date="2023" name="IMA Fungus">
        <title>Comparative genomic study of the Penicillium genus elucidates a diverse pangenome and 15 lateral gene transfer events.</title>
        <authorList>
            <person name="Petersen C."/>
            <person name="Sorensen T."/>
            <person name="Nielsen M.R."/>
            <person name="Sondergaard T.E."/>
            <person name="Sorensen J.L."/>
            <person name="Fitzpatrick D.A."/>
            <person name="Frisvad J.C."/>
            <person name="Nielsen K.L."/>
        </authorList>
    </citation>
    <scope>NUCLEOTIDE SEQUENCE [LARGE SCALE GENOMIC DNA]</scope>
    <source>
        <strain evidence="2 3">IBT 35679</strain>
    </source>
</reference>
<sequence>MCASPHETRLFMDIQLLVHCIGDEEFLLQKGIFLVENRLRQVVRGFPACVSFIGIGNMSRGQGKFRVLFELQTRLEDFKTIRGFLKCLLCLFPSFVLRGRLCQHDECVGGWLFTDKVNEYIWPVGNQPVRAGLRDGDKNNAAKPQFIGFNPISRTPPLGGLSHLYNGHDLWSDALNSTQRDIEACEKLGQLHYCRIIYFGHADKGDLPIHLLCKQYLERGELKVGDIALIGYNGELVGQFCGLQNFQSDGYLDIRL</sequence>
<reference evidence="2" key="2">
    <citation type="submission" date="2023-01" db="EMBL/GenBank/DDBJ databases">
        <authorList>
            <person name="Petersen C."/>
        </authorList>
    </citation>
    <scope>NUCLEOTIDE SEQUENCE</scope>
    <source>
        <strain evidence="2">IBT 35679</strain>
    </source>
</reference>
<dbReference type="EMBL" id="JAQIZZ010000004">
    <property type="protein sequence ID" value="KAJ5544199.1"/>
    <property type="molecule type" value="Genomic_DNA"/>
</dbReference>
<protein>
    <submittedName>
        <fullName evidence="2">Uncharacterized protein</fullName>
    </submittedName>
</protein>
<accession>A0AAD6D0C7</accession>